<sequence>MVNIFMMLKIKGKFILFNILFILTITSLVFLKITIFKVIKILLMRCFSPTSWWLFKPLKTLYILIVYINYLR</sequence>
<dbReference type="Proteomes" id="UP000028493">
    <property type="component" value="Unassembled WGS sequence"/>
</dbReference>
<reference evidence="2" key="1">
    <citation type="submission" date="2013-07" db="EMBL/GenBank/DDBJ databases">
        <title>Sub-species coevolution in mutualistic symbiosis.</title>
        <authorList>
            <person name="Murfin K."/>
            <person name="Klassen J."/>
            <person name="Lee M."/>
            <person name="Forst S."/>
            <person name="Stock P."/>
            <person name="Goodrich-Blair H."/>
        </authorList>
    </citation>
    <scope>NUCLEOTIDE SEQUENCE [LARGE SCALE GENOMIC DNA]</scope>
    <source>
        <strain evidence="2">Kraussei Becker Underwood</strain>
    </source>
</reference>
<dbReference type="HOGENOM" id="CLU_2721363_0_0_6"/>
<keyword evidence="1" id="KW-0812">Transmembrane</keyword>
<protein>
    <submittedName>
        <fullName evidence="2">Uncharacterized protein</fullName>
    </submittedName>
</protein>
<keyword evidence="1" id="KW-1133">Transmembrane helix</keyword>
<comment type="caution">
    <text evidence="2">The sequence shown here is derived from an EMBL/GenBank/DDBJ whole genome shotgun (WGS) entry which is preliminary data.</text>
</comment>
<keyword evidence="1" id="KW-0472">Membrane</keyword>
<gene>
    <name evidence="2" type="ORF">XBKB1_240005</name>
</gene>
<evidence type="ECO:0000313" key="2">
    <source>
        <dbReference type="EMBL" id="CDH24140.1"/>
    </source>
</evidence>
<proteinExistence type="predicted"/>
<accession>A0A077PIG9</accession>
<feature type="transmembrane region" description="Helical" evidence="1">
    <location>
        <begin position="14"/>
        <end position="39"/>
    </location>
</feature>
<feature type="transmembrane region" description="Helical" evidence="1">
    <location>
        <begin position="51"/>
        <end position="71"/>
    </location>
</feature>
<dbReference type="EMBL" id="CBSZ010000157">
    <property type="protein sequence ID" value="CDH24140.1"/>
    <property type="molecule type" value="Genomic_DNA"/>
</dbReference>
<organism evidence="2 3">
    <name type="scientific">Xenorhabdus bovienii str. kraussei Becker Underwood</name>
    <dbReference type="NCBI Taxonomy" id="1398204"/>
    <lineage>
        <taxon>Bacteria</taxon>
        <taxon>Pseudomonadati</taxon>
        <taxon>Pseudomonadota</taxon>
        <taxon>Gammaproteobacteria</taxon>
        <taxon>Enterobacterales</taxon>
        <taxon>Morganellaceae</taxon>
        <taxon>Xenorhabdus</taxon>
    </lineage>
</organism>
<evidence type="ECO:0000313" key="3">
    <source>
        <dbReference type="Proteomes" id="UP000028493"/>
    </source>
</evidence>
<evidence type="ECO:0000256" key="1">
    <source>
        <dbReference type="SAM" id="Phobius"/>
    </source>
</evidence>
<dbReference type="AlphaFoldDB" id="A0A077PIG9"/>
<name>A0A077PIG9_XENBV</name>